<dbReference type="PANTHER" id="PTHR32114">
    <property type="entry name" value="ABC TRANSPORTER ABCH.3"/>
    <property type="match status" value="1"/>
</dbReference>
<comment type="subunit">
    <text evidence="2">Heterodimer of SbcC and SbcD.</text>
</comment>
<accession>A0A6J4HB28</accession>
<protein>
    <recommendedName>
        <fullName evidence="3">Nuclease SbcCD subunit C</fullName>
    </recommendedName>
</protein>
<dbReference type="Gene3D" id="3.40.50.300">
    <property type="entry name" value="P-loop containing nucleotide triphosphate hydrolases"/>
    <property type="match status" value="1"/>
</dbReference>
<proteinExistence type="inferred from homology"/>
<comment type="similarity">
    <text evidence="1">Belongs to the SMC family. SbcC subfamily.</text>
</comment>
<gene>
    <name evidence="4" type="ORF">AVDCRST_MAG41-264</name>
</gene>
<evidence type="ECO:0000256" key="1">
    <source>
        <dbReference type="ARBA" id="ARBA00006930"/>
    </source>
</evidence>
<dbReference type="EMBL" id="CADCTP010000021">
    <property type="protein sequence ID" value="CAA9216431.1"/>
    <property type="molecule type" value="Genomic_DNA"/>
</dbReference>
<name>A0A6J4HB28_9ACTN</name>
<dbReference type="Pfam" id="PF13558">
    <property type="entry name" value="SbcC_Walker_B"/>
    <property type="match status" value="1"/>
</dbReference>
<sequence length="199" mass="20449">EQARAAADRIAERRAEAAALAAAAAAAEEAAGVAKLLGQVLRADGFERWLLSSALDVLVTDAGQTLLELSGGQFELTHDGKDFVVIDHADADSLRPVRTLSGGETFQASLALALALSAQLAGLSAGGTARLDAIVLDEGFGTLDEATLDVVATTLESLTAGGERMVGVVTHVGALAERVPVQFAVTRSATGSTVRREDR</sequence>
<organism evidence="4">
    <name type="scientific">uncultured Mycobacteriales bacterium</name>
    <dbReference type="NCBI Taxonomy" id="581187"/>
    <lineage>
        <taxon>Bacteria</taxon>
        <taxon>Bacillati</taxon>
        <taxon>Actinomycetota</taxon>
        <taxon>Actinomycetes</taxon>
        <taxon>Mycobacteriales</taxon>
        <taxon>environmental samples</taxon>
    </lineage>
</organism>
<reference evidence="4" key="1">
    <citation type="submission" date="2020-02" db="EMBL/GenBank/DDBJ databases">
        <authorList>
            <person name="Meier V. D."/>
        </authorList>
    </citation>
    <scope>NUCLEOTIDE SEQUENCE</scope>
    <source>
        <strain evidence="4">AVDCRST_MAG41</strain>
    </source>
</reference>
<dbReference type="PANTHER" id="PTHR32114:SF2">
    <property type="entry name" value="ABC TRANSPORTER ABCH.3"/>
    <property type="match status" value="1"/>
</dbReference>
<evidence type="ECO:0000256" key="2">
    <source>
        <dbReference type="ARBA" id="ARBA00011322"/>
    </source>
</evidence>
<evidence type="ECO:0000256" key="3">
    <source>
        <dbReference type="ARBA" id="ARBA00013368"/>
    </source>
</evidence>
<dbReference type="SUPFAM" id="SSF52540">
    <property type="entry name" value="P-loop containing nucleoside triphosphate hydrolases"/>
    <property type="match status" value="1"/>
</dbReference>
<evidence type="ECO:0000313" key="4">
    <source>
        <dbReference type="EMBL" id="CAA9216431.1"/>
    </source>
</evidence>
<dbReference type="InterPro" id="IPR027417">
    <property type="entry name" value="P-loop_NTPase"/>
</dbReference>
<dbReference type="AlphaFoldDB" id="A0A6J4HB28"/>
<feature type="non-terminal residue" evidence="4">
    <location>
        <position position="1"/>
    </location>
</feature>